<protein>
    <submittedName>
        <fullName evidence="1">Uncharacterized protein</fullName>
    </submittedName>
</protein>
<accession>A0ABD6DU90</accession>
<evidence type="ECO:0000313" key="2">
    <source>
        <dbReference type="Proteomes" id="UP001597092"/>
    </source>
</evidence>
<organism evidence="1 2">
    <name type="scientific">Halobellus litoreus</name>
    <dbReference type="NCBI Taxonomy" id="755310"/>
    <lineage>
        <taxon>Archaea</taxon>
        <taxon>Methanobacteriati</taxon>
        <taxon>Methanobacteriota</taxon>
        <taxon>Stenosarchaea group</taxon>
        <taxon>Halobacteria</taxon>
        <taxon>Halobacteriales</taxon>
        <taxon>Haloferacaceae</taxon>
        <taxon>Halobellus</taxon>
    </lineage>
</organism>
<name>A0ABD6DU90_9EURY</name>
<gene>
    <name evidence="1" type="ORF">ACFSAS_09610</name>
</gene>
<comment type="caution">
    <text evidence="1">The sequence shown here is derived from an EMBL/GenBank/DDBJ whole genome shotgun (WGS) entry which is preliminary data.</text>
</comment>
<dbReference type="Proteomes" id="UP001597092">
    <property type="component" value="Unassembled WGS sequence"/>
</dbReference>
<dbReference type="AlphaFoldDB" id="A0ABD6DU90"/>
<dbReference type="RefSeq" id="WP_256306011.1">
    <property type="nucleotide sequence ID" value="NZ_JANHAW010000001.1"/>
</dbReference>
<evidence type="ECO:0000313" key="1">
    <source>
        <dbReference type="EMBL" id="MFD1685866.1"/>
    </source>
</evidence>
<reference evidence="1 2" key="1">
    <citation type="journal article" date="2019" name="Int. J. Syst. Evol. Microbiol.">
        <title>The Global Catalogue of Microorganisms (GCM) 10K type strain sequencing project: providing services to taxonomists for standard genome sequencing and annotation.</title>
        <authorList>
            <consortium name="The Broad Institute Genomics Platform"/>
            <consortium name="The Broad Institute Genome Sequencing Center for Infectious Disease"/>
            <person name="Wu L."/>
            <person name="Ma J."/>
        </authorList>
    </citation>
    <scope>NUCLEOTIDE SEQUENCE [LARGE SCALE GENOMIC DNA]</scope>
    <source>
        <strain evidence="1 2">CGMCC 1.10387</strain>
    </source>
</reference>
<sequence length="51" mass="5514">MTEATHETSSDATELRVDVSGRGRLFGRSGRVAQVDVCPECSLVRLYAASE</sequence>
<dbReference type="EMBL" id="JBHUDP010000002">
    <property type="protein sequence ID" value="MFD1685866.1"/>
    <property type="molecule type" value="Genomic_DNA"/>
</dbReference>
<proteinExistence type="predicted"/>
<keyword evidence="2" id="KW-1185">Reference proteome</keyword>